<evidence type="ECO:0000313" key="2">
    <source>
        <dbReference type="EMBL" id="KJY57761.1"/>
    </source>
</evidence>
<dbReference type="Pfam" id="PF13472">
    <property type="entry name" value="Lipase_GDSL_2"/>
    <property type="match status" value="1"/>
</dbReference>
<dbReference type="InterPro" id="IPR036514">
    <property type="entry name" value="SGNH_hydro_sf"/>
</dbReference>
<reference evidence="2 3" key="1">
    <citation type="submission" date="2015-01" db="EMBL/GenBank/DDBJ databases">
        <title>Comparative genomics of the lactic acid bacteria isolated from the honey bee gut.</title>
        <authorList>
            <person name="Ellegaard K.M."/>
            <person name="Tamarit D."/>
            <person name="Javelind E."/>
            <person name="Olofsson T."/>
            <person name="Andersson S.G."/>
            <person name="Vasquez A."/>
        </authorList>
    </citation>
    <scope>NUCLEOTIDE SEQUENCE [LARGE SCALE GENOMIC DNA]</scope>
    <source>
        <strain evidence="2 3">Hma8</strain>
    </source>
</reference>
<dbReference type="AlphaFoldDB" id="A0A0F4LJK9"/>
<dbReference type="STRING" id="1218507.JF74_02630"/>
<dbReference type="RefSeq" id="WP_046324211.1">
    <property type="nucleotide sequence ID" value="NZ_JBHTMT010000006.1"/>
</dbReference>
<evidence type="ECO:0000259" key="1">
    <source>
        <dbReference type="Pfam" id="PF13472"/>
    </source>
</evidence>
<comment type="caution">
    <text evidence="2">The sequence shown here is derived from an EMBL/GenBank/DDBJ whole genome shotgun (WGS) entry which is preliminary data.</text>
</comment>
<dbReference type="OrthoDB" id="388542at2"/>
<sequence length="190" mass="20994">MKKIILFGDSLFNGYRAGHDTKIVTTGVQKEFADQALISNLSLSGATTAQGKQRLNLIPTDSDIVVLEYGTNDMSTGWGISSAEYAANLNDMVKSIGASKMIIVGPAYEDPNNKYIMQYYNHQNMTIYNQIAIDCARKYNIPFINLIANFCQLKNLSSYYQEDGQHLTAAGNQILINLVVAAIKQKLAQL</sequence>
<dbReference type="HOGENOM" id="CLU_051989_8_0_9"/>
<dbReference type="SUPFAM" id="SSF52266">
    <property type="entry name" value="SGNH hydrolase"/>
    <property type="match status" value="1"/>
</dbReference>
<accession>A0A0F4LJK9</accession>
<dbReference type="InterPro" id="IPR045136">
    <property type="entry name" value="Iah1-like"/>
</dbReference>
<gene>
    <name evidence="2" type="ORF">JF74_02630</name>
</gene>
<evidence type="ECO:0000313" key="3">
    <source>
        <dbReference type="Proteomes" id="UP000033531"/>
    </source>
</evidence>
<proteinExistence type="predicted"/>
<dbReference type="PATRIC" id="fig|1218507.3.peg.428"/>
<protein>
    <submittedName>
        <fullName evidence="2">Arylesterase</fullName>
    </submittedName>
</protein>
<dbReference type="PANTHER" id="PTHR14209">
    <property type="entry name" value="ISOAMYL ACETATE-HYDROLYZING ESTERASE 1"/>
    <property type="match status" value="1"/>
</dbReference>
<name>A0A0F4LJK9_9LACO</name>
<dbReference type="Proteomes" id="UP000033531">
    <property type="component" value="Unassembled WGS sequence"/>
</dbReference>
<dbReference type="EMBL" id="JXLI01000006">
    <property type="protein sequence ID" value="KJY57761.1"/>
    <property type="molecule type" value="Genomic_DNA"/>
</dbReference>
<organism evidence="2 3">
    <name type="scientific">Lactobacillus melliventris</name>
    <dbReference type="NCBI Taxonomy" id="1218507"/>
    <lineage>
        <taxon>Bacteria</taxon>
        <taxon>Bacillati</taxon>
        <taxon>Bacillota</taxon>
        <taxon>Bacilli</taxon>
        <taxon>Lactobacillales</taxon>
        <taxon>Lactobacillaceae</taxon>
        <taxon>Lactobacillus</taxon>
    </lineage>
</organism>
<dbReference type="PANTHER" id="PTHR14209:SF19">
    <property type="entry name" value="ISOAMYL ACETATE-HYDROLYZING ESTERASE 1 HOMOLOG"/>
    <property type="match status" value="1"/>
</dbReference>
<dbReference type="Gene3D" id="3.40.50.1110">
    <property type="entry name" value="SGNH hydrolase"/>
    <property type="match status" value="1"/>
</dbReference>
<dbReference type="InterPro" id="IPR013830">
    <property type="entry name" value="SGNH_hydro"/>
</dbReference>
<feature type="domain" description="SGNH hydrolase-type esterase" evidence="1">
    <location>
        <begin position="6"/>
        <end position="174"/>
    </location>
</feature>